<dbReference type="InterPro" id="IPR046733">
    <property type="entry name" value="DUF6625"/>
</dbReference>
<evidence type="ECO:0000313" key="1">
    <source>
        <dbReference type="EMBL" id="ABG58163.1"/>
    </source>
</evidence>
<dbReference type="KEGG" id="chu:CHU_0882"/>
<dbReference type="Proteomes" id="UP000001822">
    <property type="component" value="Chromosome"/>
</dbReference>
<dbReference type="RefSeq" id="WP_011584278.1">
    <property type="nucleotide sequence ID" value="NC_008255.1"/>
</dbReference>
<reference evidence="1 2" key="1">
    <citation type="journal article" date="2007" name="Appl. Environ. Microbiol.">
        <title>Genome sequence of the cellulolytic gliding bacterium Cytophaga hutchinsonii.</title>
        <authorList>
            <person name="Xie G."/>
            <person name="Bruce D.C."/>
            <person name="Challacombe J.F."/>
            <person name="Chertkov O."/>
            <person name="Detter J.C."/>
            <person name="Gilna P."/>
            <person name="Han C.S."/>
            <person name="Lucas S."/>
            <person name="Misra M."/>
            <person name="Myers G.L."/>
            <person name="Richardson P."/>
            <person name="Tapia R."/>
            <person name="Thayer N."/>
            <person name="Thompson L.S."/>
            <person name="Brettin T.S."/>
            <person name="Henrissat B."/>
            <person name="Wilson D.B."/>
            <person name="McBride M.J."/>
        </authorList>
    </citation>
    <scope>NUCLEOTIDE SEQUENCE [LARGE SCALE GENOMIC DNA]</scope>
    <source>
        <strain evidence="2">ATCC 33406 / DSM 1761 / CIP 103989 / NBRC 15051 / NCIMB 9469 / D465</strain>
    </source>
</reference>
<dbReference type="OrthoDB" id="1910631at2"/>
<protein>
    <submittedName>
        <fullName evidence="1">Uncharacterized protein</fullName>
    </submittedName>
</protein>
<proteinExistence type="predicted"/>
<sequence>MKNKIAFIIPYFGKLPQYFPLFLNSIKDQPFDVLFFSDIKKPQNLTDNIKWISFSFSELQNMIAKKINIDINLHSPYKLCDYKPSYGLCFEDYLSEYQFWGSLDVDTVVGNFGAFVTTERLQDIDMYSAVKEYVSGALFIMRNNDYCNNLFKKSKDWKIIFQNPLHVGFDECCGSVYVELKAGKSIFELNMPAESFTEVVFKEQAFGLRTLFENTILEPRGRTPVEINNRSVKYDGVEYIMVHFIYFKARYYFYINPSLVKLQSYYLNGLGNFKNKPTSLRMAFSKNLLNAIIKKININIKKLKF</sequence>
<accession>A0A6N4SPC9</accession>
<organism evidence="1 2">
    <name type="scientific">Cytophaga hutchinsonii (strain ATCC 33406 / DSM 1761 / CIP 103989 / NBRC 15051 / NCIMB 9469 / D465)</name>
    <dbReference type="NCBI Taxonomy" id="269798"/>
    <lineage>
        <taxon>Bacteria</taxon>
        <taxon>Pseudomonadati</taxon>
        <taxon>Bacteroidota</taxon>
        <taxon>Cytophagia</taxon>
        <taxon>Cytophagales</taxon>
        <taxon>Cytophagaceae</taxon>
        <taxon>Cytophaga</taxon>
    </lineage>
</organism>
<dbReference type="Pfam" id="PF20330">
    <property type="entry name" value="DUF6625"/>
    <property type="match status" value="1"/>
</dbReference>
<name>A0A6N4SPC9_CYTH3</name>
<dbReference type="EMBL" id="CP000383">
    <property type="protein sequence ID" value="ABG58163.1"/>
    <property type="molecule type" value="Genomic_DNA"/>
</dbReference>
<evidence type="ECO:0000313" key="2">
    <source>
        <dbReference type="Proteomes" id="UP000001822"/>
    </source>
</evidence>
<dbReference type="AlphaFoldDB" id="A0A6N4SPC9"/>
<gene>
    <name evidence="1" type="ordered locus">CHU_0882</name>
</gene>
<keyword evidence="2" id="KW-1185">Reference proteome</keyword>